<gene>
    <name evidence="10" type="ORF">L873DRAFT_1805817</name>
</gene>
<dbReference type="InterPro" id="IPR002472">
    <property type="entry name" value="Palm_thioest"/>
</dbReference>
<keyword evidence="7" id="KW-0325">Glycoprotein</keyword>
<dbReference type="EMBL" id="ML120383">
    <property type="protein sequence ID" value="RPB00034.1"/>
    <property type="molecule type" value="Genomic_DNA"/>
</dbReference>
<dbReference type="OrthoDB" id="10263094at2759"/>
<feature type="signal peptide" evidence="9">
    <location>
        <begin position="1"/>
        <end position="18"/>
    </location>
</feature>
<dbReference type="PRINTS" id="PR00414">
    <property type="entry name" value="PPTHIESTRASE"/>
</dbReference>
<keyword evidence="6" id="KW-1015">Disulfide bond</keyword>
<dbReference type="FunFam" id="3.40.50.1820:FF:000107">
    <property type="entry name" value="Palmitoyl-protein thioesterase 1"/>
    <property type="match status" value="1"/>
</dbReference>
<evidence type="ECO:0000313" key="11">
    <source>
        <dbReference type="Proteomes" id="UP000276215"/>
    </source>
</evidence>
<comment type="similarity">
    <text evidence="1">Belongs to the palmitoyl-protein thioesterase family.</text>
</comment>
<evidence type="ECO:0000256" key="9">
    <source>
        <dbReference type="SAM" id="SignalP"/>
    </source>
</evidence>
<evidence type="ECO:0000256" key="3">
    <source>
        <dbReference type="ARBA" id="ARBA00014212"/>
    </source>
</evidence>
<dbReference type="PANTHER" id="PTHR11247">
    <property type="entry name" value="PALMITOYL-PROTEIN THIOESTERASE/DOLICHYLDIPHOSPHATASE 1"/>
    <property type="match status" value="1"/>
</dbReference>
<accession>A0A3N4JP20</accession>
<proteinExistence type="inferred from homology"/>
<dbReference type="EC" id="3.1.2.22" evidence="2"/>
<evidence type="ECO:0000256" key="2">
    <source>
        <dbReference type="ARBA" id="ARBA00012423"/>
    </source>
</evidence>
<evidence type="ECO:0000256" key="1">
    <source>
        <dbReference type="ARBA" id="ARBA00010758"/>
    </source>
</evidence>
<keyword evidence="11" id="KW-1185">Reference proteome</keyword>
<keyword evidence="4 9" id="KW-0732">Signal</keyword>
<dbReference type="PANTHER" id="PTHR11247:SF8">
    <property type="entry name" value="PALMITOYL-PROTEIN THIOESTERASE 1"/>
    <property type="match status" value="1"/>
</dbReference>
<name>A0A3N4JP20_9PEZI</name>
<dbReference type="InterPro" id="IPR029058">
    <property type="entry name" value="AB_hydrolase_fold"/>
</dbReference>
<evidence type="ECO:0000256" key="6">
    <source>
        <dbReference type="ARBA" id="ARBA00023157"/>
    </source>
</evidence>
<reference evidence="10 11" key="1">
    <citation type="journal article" date="2018" name="Nat. Ecol. Evol.">
        <title>Pezizomycetes genomes reveal the molecular basis of ectomycorrhizal truffle lifestyle.</title>
        <authorList>
            <person name="Murat C."/>
            <person name="Payen T."/>
            <person name="Noel B."/>
            <person name="Kuo A."/>
            <person name="Morin E."/>
            <person name="Chen J."/>
            <person name="Kohler A."/>
            <person name="Krizsan K."/>
            <person name="Balestrini R."/>
            <person name="Da Silva C."/>
            <person name="Montanini B."/>
            <person name="Hainaut M."/>
            <person name="Levati E."/>
            <person name="Barry K.W."/>
            <person name="Belfiori B."/>
            <person name="Cichocki N."/>
            <person name="Clum A."/>
            <person name="Dockter R.B."/>
            <person name="Fauchery L."/>
            <person name="Guy J."/>
            <person name="Iotti M."/>
            <person name="Le Tacon F."/>
            <person name="Lindquist E.A."/>
            <person name="Lipzen A."/>
            <person name="Malagnac F."/>
            <person name="Mello A."/>
            <person name="Molinier V."/>
            <person name="Miyauchi S."/>
            <person name="Poulain J."/>
            <person name="Riccioni C."/>
            <person name="Rubini A."/>
            <person name="Sitrit Y."/>
            <person name="Splivallo R."/>
            <person name="Traeger S."/>
            <person name="Wang M."/>
            <person name="Zifcakova L."/>
            <person name="Wipf D."/>
            <person name="Zambonelli A."/>
            <person name="Paolocci F."/>
            <person name="Nowrousian M."/>
            <person name="Ottonello S."/>
            <person name="Baldrian P."/>
            <person name="Spatafora J.W."/>
            <person name="Henrissat B."/>
            <person name="Nagy L.G."/>
            <person name="Aury J.M."/>
            <person name="Wincker P."/>
            <person name="Grigoriev I.V."/>
            <person name="Bonfante P."/>
            <person name="Martin F.M."/>
        </authorList>
    </citation>
    <scope>NUCLEOTIDE SEQUENCE [LARGE SCALE GENOMIC DNA]</scope>
    <source>
        <strain evidence="10 11">120613-1</strain>
    </source>
</reference>
<organism evidence="10 11">
    <name type="scientific">Choiromyces venosus 120613-1</name>
    <dbReference type="NCBI Taxonomy" id="1336337"/>
    <lineage>
        <taxon>Eukaryota</taxon>
        <taxon>Fungi</taxon>
        <taxon>Dikarya</taxon>
        <taxon>Ascomycota</taxon>
        <taxon>Pezizomycotina</taxon>
        <taxon>Pezizomycetes</taxon>
        <taxon>Pezizales</taxon>
        <taxon>Tuberaceae</taxon>
        <taxon>Choiromyces</taxon>
    </lineage>
</organism>
<dbReference type="STRING" id="1336337.A0A3N4JP20"/>
<dbReference type="GO" id="GO:0008474">
    <property type="term" value="F:palmitoyl-(protein) hydrolase activity"/>
    <property type="evidence" value="ECO:0007669"/>
    <property type="project" value="UniProtKB-EC"/>
</dbReference>
<evidence type="ECO:0000256" key="5">
    <source>
        <dbReference type="ARBA" id="ARBA00022801"/>
    </source>
</evidence>
<dbReference type="Gene3D" id="3.40.50.1820">
    <property type="entry name" value="alpha/beta hydrolase"/>
    <property type="match status" value="1"/>
</dbReference>
<dbReference type="AlphaFoldDB" id="A0A3N4JP20"/>
<evidence type="ECO:0000256" key="4">
    <source>
        <dbReference type="ARBA" id="ARBA00022729"/>
    </source>
</evidence>
<feature type="chain" id="PRO_5018019475" description="Palmitoyl-protein thioesterase 1" evidence="9">
    <location>
        <begin position="19"/>
        <end position="321"/>
    </location>
</feature>
<sequence>MISLTVISLLVSAGVGIATPTPTPTGRPLPLVIWHGLGDTYDSDGIQSVGNLAQKLHPGTFVHSIYLDPDPDSDRSATFFGQVNTQISTVCEQLSSIPELTSGFNAVGFSQGGQFLRAYIQRCNTPPVRTLITFGSQHNGISDFLAECRPTDFVCRTASSALQSSKWTSWVQNRVVPAQYFRDPEDLEAYLEYSAFLADINNERPNERNATYARNLALLEKFVMIMFEEDTTVVPKESAWFAEFNKTTGKRTLLEDRELYKQDWIGLKKLGKEKKLDFLTAPGRHMELSEELLTGLFEKYLGGRVVMDGEKVGLRVQGVEL</sequence>
<keyword evidence="5 10" id="KW-0378">Hydrolase</keyword>
<dbReference type="SUPFAM" id="SSF53474">
    <property type="entry name" value="alpha/beta-Hydrolases"/>
    <property type="match status" value="1"/>
</dbReference>
<dbReference type="Pfam" id="PF02089">
    <property type="entry name" value="Palm_thioest"/>
    <property type="match status" value="1"/>
</dbReference>
<protein>
    <recommendedName>
        <fullName evidence="3">Palmitoyl-protein thioesterase 1</fullName>
        <ecNumber evidence="2">3.1.2.22</ecNumber>
    </recommendedName>
    <alternativeName>
        <fullName evidence="8">Palmitoyl-protein hydrolase 1</fullName>
    </alternativeName>
</protein>
<evidence type="ECO:0000256" key="7">
    <source>
        <dbReference type="ARBA" id="ARBA00023180"/>
    </source>
</evidence>
<evidence type="ECO:0000313" key="10">
    <source>
        <dbReference type="EMBL" id="RPB00034.1"/>
    </source>
</evidence>
<evidence type="ECO:0000256" key="8">
    <source>
        <dbReference type="ARBA" id="ARBA00031934"/>
    </source>
</evidence>
<dbReference type="Proteomes" id="UP000276215">
    <property type="component" value="Unassembled WGS sequence"/>
</dbReference>